<dbReference type="InterPro" id="IPR017441">
    <property type="entry name" value="Protein_kinase_ATP_BS"/>
</dbReference>
<reference evidence="5" key="1">
    <citation type="submission" date="2019-04" db="EMBL/GenBank/DDBJ databases">
        <authorList>
            <person name="Brambilla D."/>
        </authorList>
    </citation>
    <scope>NUCLEOTIDE SEQUENCE</scope>
    <source>
        <strain evidence="5">BAL1</strain>
    </source>
</reference>
<dbReference type="InterPro" id="IPR000719">
    <property type="entry name" value="Prot_kinase_dom"/>
</dbReference>
<dbReference type="Pfam" id="PF00069">
    <property type="entry name" value="Pkinase"/>
    <property type="match status" value="1"/>
</dbReference>
<dbReference type="SUPFAM" id="SSF56112">
    <property type="entry name" value="Protein kinase-like (PK-like)"/>
    <property type="match status" value="1"/>
</dbReference>
<sequence length="626" mass="69794">MQYKNQLRNFYIPEEQSIYLLNANDAKKLKDWVALCISELEKLGYKNIELIGKGAYGFAFAGLDASGQSCVFKFSRINLPQHIQERLADEAYMLSQVRHANVPAYITYQVVKKQGILMMQRGKGIDLEQYSLKHGRLSARLVVDIACQLADVLLFLRSYHKDGELQPIVHGDIKPSNLVYDEQTGRVSLIDWGSSVFAQLDAQGQYLSNNVMQLMSADLHSSNARMGDVYFIGAEQRSGALSSPRFDEQGVAGTLYALASGQSCRFGRKAIPARSLGLPVELATMLDSMLSDDAQLRAQAGDYFLQHMARLKQLVLPQLRLFDDNPLLPVWVSPTVRELDTVVYSSRKSFLREHSEEDGIAYVDDVQLERYYKNYLEGMGETEKAFVAAVSRLARYPVVGGLAIHWQANGVYIDSSLNLYDQSLAQSFALSVNNVVTLARAIAKVGIFKACLFNARNTIHISRTSTVEPFKVPQNAAIPYQLAPVLSNEEASKQHSYFEDGKDPDEQLVLPDAIMADIAKLNLIRHTGCIIFEVSSLYMKIHSYYRLLDPAAEPVFNALLQNILCNVALISGEGVGGFMKLPFKDTRFFSHQSQQTVCFYPANPLKILSAPRIHSANISQSGQANS</sequence>
<name>A0A486XK88_9GAMM</name>
<proteinExistence type="predicted"/>
<keyword evidence="5" id="KW-0418">Kinase</keyword>
<feature type="domain" description="Protein kinase" evidence="4">
    <location>
        <begin position="45"/>
        <end position="310"/>
    </location>
</feature>
<keyword evidence="2 3" id="KW-0067">ATP-binding</keyword>
<evidence type="ECO:0000256" key="2">
    <source>
        <dbReference type="ARBA" id="ARBA00022840"/>
    </source>
</evidence>
<evidence type="ECO:0000256" key="3">
    <source>
        <dbReference type="PROSITE-ProRule" id="PRU10141"/>
    </source>
</evidence>
<dbReference type="PROSITE" id="PS00108">
    <property type="entry name" value="PROTEIN_KINASE_ST"/>
    <property type="match status" value="1"/>
</dbReference>
<dbReference type="PROSITE" id="PS50011">
    <property type="entry name" value="PROTEIN_KINASE_DOM"/>
    <property type="match status" value="1"/>
</dbReference>
<gene>
    <name evidence="5" type="ORF">BAL341_469</name>
</gene>
<dbReference type="GO" id="GO:0005524">
    <property type="term" value="F:ATP binding"/>
    <property type="evidence" value="ECO:0007669"/>
    <property type="project" value="UniProtKB-UniRule"/>
</dbReference>
<feature type="binding site" evidence="3">
    <location>
        <position position="73"/>
    </location>
    <ligand>
        <name>ATP</name>
        <dbReference type="ChEBI" id="CHEBI:30616"/>
    </ligand>
</feature>
<dbReference type="PANTHER" id="PTHR24361">
    <property type="entry name" value="MITOGEN-ACTIVATED KINASE KINASE KINASE"/>
    <property type="match status" value="1"/>
</dbReference>
<dbReference type="PROSITE" id="PS00107">
    <property type="entry name" value="PROTEIN_KINASE_ATP"/>
    <property type="match status" value="1"/>
</dbReference>
<evidence type="ECO:0000313" key="5">
    <source>
        <dbReference type="EMBL" id="VHO01912.1"/>
    </source>
</evidence>
<dbReference type="EMBL" id="CAAJGR010000052">
    <property type="protein sequence ID" value="VHO01912.1"/>
    <property type="molecule type" value="Genomic_DNA"/>
</dbReference>
<protein>
    <submittedName>
        <fullName evidence="5">Protein kinase</fullName>
    </submittedName>
</protein>
<evidence type="ECO:0000256" key="1">
    <source>
        <dbReference type="ARBA" id="ARBA00022741"/>
    </source>
</evidence>
<dbReference type="Gene3D" id="1.10.510.10">
    <property type="entry name" value="Transferase(Phosphotransferase) domain 1"/>
    <property type="match status" value="1"/>
</dbReference>
<dbReference type="GO" id="GO:0005737">
    <property type="term" value="C:cytoplasm"/>
    <property type="evidence" value="ECO:0007669"/>
    <property type="project" value="TreeGrafter"/>
</dbReference>
<dbReference type="SMART" id="SM00220">
    <property type="entry name" value="S_TKc"/>
    <property type="match status" value="1"/>
</dbReference>
<dbReference type="InterPro" id="IPR011009">
    <property type="entry name" value="Kinase-like_dom_sf"/>
</dbReference>
<keyword evidence="1 3" id="KW-0547">Nucleotide-binding</keyword>
<dbReference type="AlphaFoldDB" id="A0A486XK88"/>
<accession>A0A486XK88</accession>
<organism evidence="5">
    <name type="scientific">Rheinheimera sp. BAL341</name>
    <dbReference type="NCBI Taxonomy" id="1708203"/>
    <lineage>
        <taxon>Bacteria</taxon>
        <taxon>Pseudomonadati</taxon>
        <taxon>Pseudomonadota</taxon>
        <taxon>Gammaproteobacteria</taxon>
        <taxon>Chromatiales</taxon>
        <taxon>Chromatiaceae</taxon>
        <taxon>Rheinheimera</taxon>
    </lineage>
</organism>
<dbReference type="InterPro" id="IPR053235">
    <property type="entry name" value="Ser_Thr_kinase"/>
</dbReference>
<evidence type="ECO:0000259" key="4">
    <source>
        <dbReference type="PROSITE" id="PS50011"/>
    </source>
</evidence>
<dbReference type="InterPro" id="IPR008271">
    <property type="entry name" value="Ser/Thr_kinase_AS"/>
</dbReference>
<keyword evidence="5" id="KW-0808">Transferase</keyword>
<dbReference type="Gene3D" id="3.30.200.20">
    <property type="entry name" value="Phosphorylase Kinase, domain 1"/>
    <property type="match status" value="1"/>
</dbReference>
<dbReference type="GO" id="GO:0004674">
    <property type="term" value="F:protein serine/threonine kinase activity"/>
    <property type="evidence" value="ECO:0007669"/>
    <property type="project" value="TreeGrafter"/>
</dbReference>